<dbReference type="KEGG" id="bts:Btus_0799"/>
<dbReference type="InterPro" id="IPR009061">
    <property type="entry name" value="DNA-bd_dom_put_sf"/>
</dbReference>
<keyword evidence="3" id="KW-1185">Reference proteome</keyword>
<dbReference type="Proteomes" id="UP000002368">
    <property type="component" value="Chromosome"/>
</dbReference>
<dbReference type="SUPFAM" id="SSF46955">
    <property type="entry name" value="Putative DNA-binding domain"/>
    <property type="match status" value="1"/>
</dbReference>
<gene>
    <name evidence="2" type="ordered locus">Btus_0799</name>
</gene>
<evidence type="ECO:0000313" key="2">
    <source>
        <dbReference type="EMBL" id="ADG05554.1"/>
    </source>
</evidence>
<accession>D5WVE4</accession>
<dbReference type="OrthoDB" id="1710385at2"/>
<evidence type="ECO:0000313" key="3">
    <source>
        <dbReference type="Proteomes" id="UP000002368"/>
    </source>
</evidence>
<dbReference type="Pfam" id="PF20038">
    <property type="entry name" value="HTH_59"/>
    <property type="match status" value="1"/>
</dbReference>
<sequence length="98" mass="11362">MLNQNHDESSVLYEVMTISEAEKMWGLGKDTLRKSIDRGRFARHEVRKSGGTWLITRKAVERHYGQPPIEQATEDEVKNALEQFITKYKSALDRLAKQ</sequence>
<feature type="domain" description="Helix-turn-helix" evidence="1">
    <location>
        <begin position="12"/>
        <end position="66"/>
    </location>
</feature>
<dbReference type="AlphaFoldDB" id="D5WVE4"/>
<organism evidence="2 3">
    <name type="scientific">Kyrpidia tusciae (strain DSM 2912 / NBRC 15312 / T2)</name>
    <name type="common">Bacillus tusciae</name>
    <dbReference type="NCBI Taxonomy" id="562970"/>
    <lineage>
        <taxon>Bacteria</taxon>
        <taxon>Bacillati</taxon>
        <taxon>Bacillota</taxon>
        <taxon>Bacilli</taxon>
        <taxon>Bacillales</taxon>
        <taxon>Alicyclobacillaceae</taxon>
        <taxon>Kyrpidia</taxon>
    </lineage>
</organism>
<dbReference type="EMBL" id="CP002017">
    <property type="protein sequence ID" value="ADG05554.1"/>
    <property type="molecule type" value="Genomic_DNA"/>
</dbReference>
<dbReference type="RefSeq" id="WP_013074846.1">
    <property type="nucleotide sequence ID" value="NC_014098.1"/>
</dbReference>
<dbReference type="eggNOG" id="ENOG5033AWU">
    <property type="taxonomic scope" value="Bacteria"/>
</dbReference>
<evidence type="ECO:0000259" key="1">
    <source>
        <dbReference type="Pfam" id="PF20038"/>
    </source>
</evidence>
<dbReference type="InterPro" id="IPR045403">
    <property type="entry name" value="HTH_59_Firmicutes_type"/>
</dbReference>
<name>D5WVE4_KYRT2</name>
<proteinExistence type="predicted"/>
<reference evidence="2 3" key="1">
    <citation type="journal article" date="2011" name="Stand. Genomic Sci.">
        <title>Complete genome sequence of the thermophilic, hydrogen-oxidizing Bacillus tusciae type strain (T2) and reclassification in the new genus, Kyrpidia gen. nov. as Kyrpidia tusciae comb. nov. and emendation of the family Alicyclobacillaceae da Costa and Rainey, 2010.</title>
        <authorList>
            <person name="Klenk H.P."/>
            <person name="Lapidus A."/>
            <person name="Chertkov O."/>
            <person name="Copeland A."/>
            <person name="Del Rio T.G."/>
            <person name="Nolan M."/>
            <person name="Lucas S."/>
            <person name="Chen F."/>
            <person name="Tice H."/>
            <person name="Cheng J.F."/>
            <person name="Han C."/>
            <person name="Bruce D."/>
            <person name="Goodwin L."/>
            <person name="Pitluck S."/>
            <person name="Pati A."/>
            <person name="Ivanova N."/>
            <person name="Mavromatis K."/>
            <person name="Daum C."/>
            <person name="Chen A."/>
            <person name="Palaniappan K."/>
            <person name="Chang Y.J."/>
            <person name="Land M."/>
            <person name="Hauser L."/>
            <person name="Jeffries C.D."/>
            <person name="Detter J.C."/>
            <person name="Rohde M."/>
            <person name="Abt B."/>
            <person name="Pukall R."/>
            <person name="Goker M."/>
            <person name="Bristow J."/>
            <person name="Markowitz V."/>
            <person name="Hugenholtz P."/>
            <person name="Eisen J.A."/>
        </authorList>
    </citation>
    <scope>NUCLEOTIDE SEQUENCE [LARGE SCALE GENOMIC DNA]</scope>
    <source>
        <strain evidence="2 3">DSM 2912</strain>
    </source>
</reference>
<dbReference type="HOGENOM" id="CLU_2330109_0_0_9"/>
<protein>
    <recommendedName>
        <fullName evidence="1">Helix-turn-helix domain-containing protein</fullName>
    </recommendedName>
</protein>